<comment type="caution">
    <text evidence="1">The sequence shown here is derived from an EMBL/GenBank/DDBJ whole genome shotgun (WGS) entry which is preliminary data.</text>
</comment>
<protein>
    <submittedName>
        <fullName evidence="1">Uncharacterized protein</fullName>
    </submittedName>
</protein>
<reference evidence="1 2" key="1">
    <citation type="submission" date="2022-02" db="EMBL/GenBank/DDBJ databases">
        <title>The car tank lid bacteriome: a reservoir of bacteria with potential in bioremediation of fuel.</title>
        <authorList>
            <person name="Vidal-Verdu A."/>
            <person name="Gomez-Martinez D."/>
            <person name="Latorre-Perez A."/>
            <person name="Pereto J."/>
            <person name="Porcar M."/>
        </authorList>
    </citation>
    <scope>NUCLEOTIDE SEQUENCE [LARGE SCALE GENOMIC DNA]</scope>
    <source>
        <strain evidence="1 2">4D.3</strain>
    </source>
</reference>
<proteinExistence type="predicted"/>
<sequence>MSDFDVGQTLDTSGEIGPTVPELLAMAADIIAMVNGRVVTVEVGNGGVSVHVASQTAAEYLAWRLGLDQVLEVATSQSVHPFAVWKGGTWPEAQFQVFCDVEPVRPLRAFPRREDGASVAAPSGNGAA</sequence>
<dbReference type="Proteomes" id="UP001651050">
    <property type="component" value="Unassembled WGS sequence"/>
</dbReference>
<evidence type="ECO:0000313" key="2">
    <source>
        <dbReference type="Proteomes" id="UP001651050"/>
    </source>
</evidence>
<dbReference type="EMBL" id="JALQCY010000005">
    <property type="protein sequence ID" value="MCK9795212.1"/>
    <property type="molecule type" value="Genomic_DNA"/>
</dbReference>
<organism evidence="1 2">
    <name type="scientific">Isoptericola peretonis</name>
    <dbReference type="NCBI Taxonomy" id="2918523"/>
    <lineage>
        <taxon>Bacteria</taxon>
        <taxon>Bacillati</taxon>
        <taxon>Actinomycetota</taxon>
        <taxon>Actinomycetes</taxon>
        <taxon>Micrococcales</taxon>
        <taxon>Promicromonosporaceae</taxon>
        <taxon>Isoptericola</taxon>
    </lineage>
</organism>
<evidence type="ECO:0000313" key="1">
    <source>
        <dbReference type="EMBL" id="MCK9795212.1"/>
    </source>
</evidence>
<accession>A0ABT0J6T7</accession>
<dbReference type="RefSeq" id="WP_416345063.1">
    <property type="nucleotide sequence ID" value="NZ_JALQCY010000005.1"/>
</dbReference>
<name>A0ABT0J6T7_9MICO</name>
<keyword evidence="2" id="KW-1185">Reference proteome</keyword>
<gene>
    <name evidence="1" type="ORF">M1843_15790</name>
</gene>